<keyword evidence="9" id="KW-1185">Reference proteome</keyword>
<dbReference type="GO" id="GO:0005634">
    <property type="term" value="C:nucleus"/>
    <property type="evidence" value="ECO:0007669"/>
    <property type="project" value="UniProtKB-SubCell"/>
</dbReference>
<evidence type="ECO:0000259" key="7">
    <source>
        <dbReference type="PROSITE" id="PS50090"/>
    </source>
</evidence>
<proteinExistence type="predicted"/>
<evidence type="ECO:0000256" key="4">
    <source>
        <dbReference type="ARBA" id="ARBA00023163"/>
    </source>
</evidence>
<comment type="subcellular location">
    <subcellularLocation>
        <location evidence="1">Nucleus</location>
    </subcellularLocation>
</comment>
<feature type="compositionally biased region" description="Polar residues" evidence="6">
    <location>
        <begin position="151"/>
        <end position="163"/>
    </location>
</feature>
<protein>
    <submittedName>
        <fullName evidence="10">Transcription repressor MYB6-like</fullName>
    </submittedName>
</protein>
<dbReference type="GO" id="GO:0000976">
    <property type="term" value="F:transcription cis-regulatory region binding"/>
    <property type="evidence" value="ECO:0007669"/>
    <property type="project" value="UniProtKB-ARBA"/>
</dbReference>
<dbReference type="SMART" id="SM00717">
    <property type="entry name" value="SANT"/>
    <property type="match status" value="2"/>
</dbReference>
<evidence type="ECO:0000256" key="1">
    <source>
        <dbReference type="ARBA" id="ARBA00004123"/>
    </source>
</evidence>
<gene>
    <name evidence="10" type="primary">LOC104238003</name>
</gene>
<dbReference type="GO" id="GO:0010597">
    <property type="term" value="P:green leaf volatile biosynthetic process"/>
    <property type="evidence" value="ECO:0007669"/>
    <property type="project" value="UniProtKB-ARBA"/>
</dbReference>
<dbReference type="Proteomes" id="UP000189701">
    <property type="component" value="Unplaced"/>
</dbReference>
<dbReference type="KEGG" id="nsy:104238003"/>
<dbReference type="PROSITE" id="PS50090">
    <property type="entry name" value="MYB_LIKE"/>
    <property type="match status" value="2"/>
</dbReference>
<feature type="domain" description="Myb-like" evidence="7">
    <location>
        <begin position="9"/>
        <end position="61"/>
    </location>
</feature>
<evidence type="ECO:0000313" key="10">
    <source>
        <dbReference type="RefSeq" id="XP_009790561.1"/>
    </source>
</evidence>
<name>A0A1U7XLS3_NICSY</name>
<reference evidence="10" key="2">
    <citation type="submission" date="2025-08" db="UniProtKB">
        <authorList>
            <consortium name="RefSeq"/>
        </authorList>
    </citation>
    <scope>IDENTIFICATION</scope>
    <source>
        <tissue evidence="10">Leaf</tissue>
    </source>
</reference>
<dbReference type="InterPro" id="IPR017930">
    <property type="entry name" value="Myb_dom"/>
</dbReference>
<dbReference type="CDD" id="cd00167">
    <property type="entry name" value="SANT"/>
    <property type="match status" value="2"/>
</dbReference>
<dbReference type="InterPro" id="IPR009057">
    <property type="entry name" value="Homeodomain-like_sf"/>
</dbReference>
<feature type="domain" description="HTH myb-type" evidence="8">
    <location>
        <begin position="62"/>
        <end position="116"/>
    </location>
</feature>
<feature type="domain" description="HTH myb-type" evidence="8">
    <location>
        <begin position="9"/>
        <end position="61"/>
    </location>
</feature>
<evidence type="ECO:0000313" key="9">
    <source>
        <dbReference type="Proteomes" id="UP000189701"/>
    </source>
</evidence>
<feature type="domain" description="Myb-like" evidence="7">
    <location>
        <begin position="62"/>
        <end position="112"/>
    </location>
</feature>
<evidence type="ECO:0000256" key="2">
    <source>
        <dbReference type="ARBA" id="ARBA00023015"/>
    </source>
</evidence>
<evidence type="ECO:0000256" key="6">
    <source>
        <dbReference type="SAM" id="MobiDB-lite"/>
    </source>
</evidence>
<dbReference type="STRING" id="4096.A0A1U7XLS3"/>
<keyword evidence="3" id="KW-0238">DNA-binding</keyword>
<dbReference type="SUPFAM" id="SSF46689">
    <property type="entry name" value="Homeodomain-like"/>
    <property type="match status" value="1"/>
</dbReference>
<organism evidence="9 10">
    <name type="scientific">Nicotiana sylvestris</name>
    <name type="common">Wood tobacco</name>
    <name type="synonym">South American tobacco</name>
    <dbReference type="NCBI Taxonomy" id="4096"/>
    <lineage>
        <taxon>Eukaryota</taxon>
        <taxon>Viridiplantae</taxon>
        <taxon>Streptophyta</taxon>
        <taxon>Embryophyta</taxon>
        <taxon>Tracheophyta</taxon>
        <taxon>Spermatophyta</taxon>
        <taxon>Magnoliopsida</taxon>
        <taxon>eudicotyledons</taxon>
        <taxon>Gunneridae</taxon>
        <taxon>Pentapetalae</taxon>
        <taxon>asterids</taxon>
        <taxon>lamiids</taxon>
        <taxon>Solanales</taxon>
        <taxon>Solanaceae</taxon>
        <taxon>Nicotianoideae</taxon>
        <taxon>Nicotianeae</taxon>
        <taxon>Nicotiana</taxon>
    </lineage>
</organism>
<sequence length="355" mass="40694">MGRTPCCEKVGLKRGRWTEEEDEILTKYIQANGEGSWRSLPKNAGLLRCGKSCRLRWINYLKNDLKRGNITAAEEAIIIKLRATLGNRWSLIAEYLPGRTDNEIKNYWNSRLSRKVESLRIPSDEKLPQAVVELAKNGTHQLNKQRRRRTSPSSKSIASNLSKPDQLVAESEFSPNETVIPMPSTPNIEKEVLSSTINITTSSWQEYGNNIIASGNNIIELDNDQMQWRDDIVLIDEDEELDQDFILSCLWNDEGENLEIIQHNNNNNNNNEKVSEEGGHDKIIVSDETKTLMGDWEYLWASHEEAEEENNMSNNNYISSWPLWDSNDTAGLQQYCTNKAMVEIDPMQSEDHQHI</sequence>
<keyword evidence="2" id="KW-0805">Transcription regulation</keyword>
<evidence type="ECO:0000259" key="8">
    <source>
        <dbReference type="PROSITE" id="PS51294"/>
    </source>
</evidence>
<dbReference type="PANTHER" id="PTHR47999">
    <property type="entry name" value="TRANSCRIPTION FACTOR MYB8-RELATED-RELATED"/>
    <property type="match status" value="1"/>
</dbReference>
<feature type="region of interest" description="Disordered" evidence="6">
    <location>
        <begin position="139"/>
        <end position="184"/>
    </location>
</feature>
<accession>A0A1U7XLS3</accession>
<dbReference type="Gene3D" id="1.10.10.60">
    <property type="entry name" value="Homeodomain-like"/>
    <property type="match status" value="2"/>
</dbReference>
<keyword evidence="4" id="KW-0804">Transcription</keyword>
<dbReference type="FunFam" id="1.10.10.60:FF:000121">
    <property type="entry name" value="Myb transcription factor"/>
    <property type="match status" value="1"/>
</dbReference>
<dbReference type="RefSeq" id="XP_009790561.1">
    <property type="nucleotide sequence ID" value="XM_009792259.1"/>
</dbReference>
<dbReference type="InterPro" id="IPR015495">
    <property type="entry name" value="Myb_TF_plants"/>
</dbReference>
<dbReference type="eggNOG" id="KOG0048">
    <property type="taxonomic scope" value="Eukaryota"/>
</dbReference>
<dbReference type="GeneID" id="104238003"/>
<reference evidence="9" key="1">
    <citation type="journal article" date="2013" name="Genome Biol.">
        <title>Reference genomes and transcriptomes of Nicotiana sylvestris and Nicotiana tomentosiformis.</title>
        <authorList>
            <person name="Sierro N."/>
            <person name="Battey J.N."/>
            <person name="Ouadi S."/>
            <person name="Bovet L."/>
            <person name="Goepfert S."/>
            <person name="Bakaher N."/>
            <person name="Peitsch M.C."/>
            <person name="Ivanov N.V."/>
        </authorList>
    </citation>
    <scope>NUCLEOTIDE SEQUENCE [LARGE SCALE GENOMIC DNA]</scope>
</reference>
<keyword evidence="5" id="KW-0539">Nucleus</keyword>
<dbReference type="OrthoDB" id="2143914at2759"/>
<dbReference type="PROSITE" id="PS51294">
    <property type="entry name" value="HTH_MYB"/>
    <property type="match status" value="2"/>
</dbReference>
<evidence type="ECO:0000256" key="5">
    <source>
        <dbReference type="ARBA" id="ARBA00023242"/>
    </source>
</evidence>
<dbReference type="PANTHER" id="PTHR47999:SF50">
    <property type="entry name" value="TRANSCRIPTION REPRESSOR MYB6-LIKE"/>
    <property type="match status" value="1"/>
</dbReference>
<dbReference type="AlphaFoldDB" id="A0A1U7XLS3"/>
<dbReference type="Pfam" id="PF00249">
    <property type="entry name" value="Myb_DNA-binding"/>
    <property type="match status" value="2"/>
</dbReference>
<dbReference type="InterPro" id="IPR001005">
    <property type="entry name" value="SANT/Myb"/>
</dbReference>
<evidence type="ECO:0000256" key="3">
    <source>
        <dbReference type="ARBA" id="ARBA00023125"/>
    </source>
</evidence>